<dbReference type="GO" id="GO:0001006">
    <property type="term" value="F:RNA polymerase III type 3 promoter sequence-specific DNA binding"/>
    <property type="evidence" value="ECO:0007669"/>
    <property type="project" value="TreeGrafter"/>
</dbReference>
<dbReference type="PANTHER" id="PTHR13421">
    <property type="entry name" value="SNRNA-ACTIVATING PROTEIN COMPLEX SUBUNIT 3"/>
    <property type="match status" value="1"/>
</dbReference>
<dbReference type="Proteomes" id="UP000008237">
    <property type="component" value="Unassembled WGS sequence"/>
</dbReference>
<dbReference type="AlphaFoldDB" id="E2CA06"/>
<dbReference type="GO" id="GO:0000978">
    <property type="term" value="F:RNA polymerase II cis-regulatory region sequence-specific DNA binding"/>
    <property type="evidence" value="ECO:0007669"/>
    <property type="project" value="TreeGrafter"/>
</dbReference>
<dbReference type="GO" id="GO:0042796">
    <property type="term" value="P:snRNA transcription by RNA polymerase III"/>
    <property type="evidence" value="ECO:0007669"/>
    <property type="project" value="TreeGrafter"/>
</dbReference>
<comment type="function">
    <text evidence="8">Part of the SNAPc complex required for the transcription of both RNA polymerase II and III small-nuclear RNA genes. Binds to the proximal sequence element (PSE), a non-TATA-box basal promoter element common to these 2 types of genes. Recruits TBP and BRF2 to the U6 snRNA TATA box.</text>
</comment>
<evidence type="ECO:0000256" key="3">
    <source>
        <dbReference type="ARBA" id="ARBA00013634"/>
    </source>
</evidence>
<accession>E2CA06</accession>
<evidence type="ECO:0000256" key="9">
    <source>
        <dbReference type="ARBA" id="ARBA00025958"/>
    </source>
</evidence>
<protein>
    <recommendedName>
        <fullName evidence="3">snRNA-activating protein complex subunit 3</fullName>
    </recommendedName>
    <alternativeName>
        <fullName evidence="10">Small nuclear RNA-activating complex polypeptide 3</fullName>
    </alternativeName>
</protein>
<dbReference type="PANTHER" id="PTHR13421:SF16">
    <property type="entry name" value="SNRNA-ACTIVATING PROTEIN COMPLEX SUBUNIT 3"/>
    <property type="match status" value="1"/>
</dbReference>
<keyword evidence="6" id="KW-0804">Transcription</keyword>
<comment type="similarity">
    <text evidence="2">Belongs to the SNAPC3/SRD2 family.</text>
</comment>
<dbReference type="GO" id="GO:0001046">
    <property type="term" value="F:core promoter sequence-specific DNA binding"/>
    <property type="evidence" value="ECO:0007669"/>
    <property type="project" value="TreeGrafter"/>
</dbReference>
<dbReference type="FunCoup" id="E2CA06">
    <property type="interactions" value="527"/>
</dbReference>
<organism evidence="12">
    <name type="scientific">Harpegnathos saltator</name>
    <name type="common">Jerdon's jumping ant</name>
    <dbReference type="NCBI Taxonomy" id="610380"/>
    <lineage>
        <taxon>Eukaryota</taxon>
        <taxon>Metazoa</taxon>
        <taxon>Ecdysozoa</taxon>
        <taxon>Arthropoda</taxon>
        <taxon>Hexapoda</taxon>
        <taxon>Insecta</taxon>
        <taxon>Pterygota</taxon>
        <taxon>Neoptera</taxon>
        <taxon>Endopterygota</taxon>
        <taxon>Hymenoptera</taxon>
        <taxon>Apocrita</taxon>
        <taxon>Aculeata</taxon>
        <taxon>Formicoidea</taxon>
        <taxon>Formicidae</taxon>
        <taxon>Ponerinae</taxon>
        <taxon>Ponerini</taxon>
        <taxon>Harpegnathos</taxon>
    </lineage>
</organism>
<dbReference type="GO" id="GO:0019185">
    <property type="term" value="C:snRNA-activating protein complex"/>
    <property type="evidence" value="ECO:0007669"/>
    <property type="project" value="TreeGrafter"/>
</dbReference>
<dbReference type="OMA" id="CEACFKL"/>
<evidence type="ECO:0000256" key="10">
    <source>
        <dbReference type="ARBA" id="ARBA00029606"/>
    </source>
</evidence>
<reference evidence="11 12" key="1">
    <citation type="journal article" date="2010" name="Science">
        <title>Genomic comparison of the ants Camponotus floridanus and Harpegnathos saltator.</title>
        <authorList>
            <person name="Bonasio R."/>
            <person name="Zhang G."/>
            <person name="Ye C."/>
            <person name="Mutti N.S."/>
            <person name="Fang X."/>
            <person name="Qin N."/>
            <person name="Donahue G."/>
            <person name="Yang P."/>
            <person name="Li Q."/>
            <person name="Li C."/>
            <person name="Zhang P."/>
            <person name="Huang Z."/>
            <person name="Berger S.L."/>
            <person name="Reinberg D."/>
            <person name="Wang J."/>
            <person name="Liebig J."/>
        </authorList>
    </citation>
    <scope>NUCLEOTIDE SEQUENCE [LARGE SCALE GENOMIC DNA]</scope>
    <source>
        <strain evidence="11 12">R22 G/1</strain>
    </source>
</reference>
<dbReference type="GO" id="GO:0042795">
    <property type="term" value="P:snRNA transcription by RNA polymerase II"/>
    <property type="evidence" value="ECO:0007669"/>
    <property type="project" value="TreeGrafter"/>
</dbReference>
<keyword evidence="12" id="KW-1185">Reference proteome</keyword>
<evidence type="ECO:0000256" key="4">
    <source>
        <dbReference type="ARBA" id="ARBA00023015"/>
    </source>
</evidence>
<comment type="subcellular location">
    <subcellularLocation>
        <location evidence="1">Nucleus</location>
    </subcellularLocation>
</comment>
<gene>
    <name evidence="11" type="ORF">EAI_01617</name>
</gene>
<keyword evidence="5" id="KW-0238">DNA-binding</keyword>
<evidence type="ECO:0000256" key="2">
    <source>
        <dbReference type="ARBA" id="ARBA00010410"/>
    </source>
</evidence>
<dbReference type="GO" id="GO:0005634">
    <property type="term" value="C:nucleus"/>
    <property type="evidence" value="ECO:0007669"/>
    <property type="project" value="UniProtKB-SubCell"/>
</dbReference>
<evidence type="ECO:0000256" key="8">
    <source>
        <dbReference type="ARBA" id="ARBA00025193"/>
    </source>
</evidence>
<keyword evidence="7" id="KW-0539">Nucleus</keyword>
<dbReference type="GO" id="GO:0003681">
    <property type="term" value="F:bent DNA binding"/>
    <property type="evidence" value="ECO:0007669"/>
    <property type="project" value="TreeGrafter"/>
</dbReference>
<evidence type="ECO:0000256" key="7">
    <source>
        <dbReference type="ARBA" id="ARBA00023242"/>
    </source>
</evidence>
<proteinExistence type="inferred from homology"/>
<dbReference type="Pfam" id="PF12251">
    <property type="entry name" value="SNAPC3"/>
    <property type="match status" value="1"/>
</dbReference>
<evidence type="ECO:0000313" key="11">
    <source>
        <dbReference type="EMBL" id="EFN75243.1"/>
    </source>
</evidence>
<dbReference type="EMBL" id="GL453916">
    <property type="protein sequence ID" value="EFN75243.1"/>
    <property type="molecule type" value="Genomic_DNA"/>
</dbReference>
<name>E2CA06_HARSA</name>
<feature type="non-terminal residue" evidence="11">
    <location>
        <position position="1"/>
    </location>
</feature>
<evidence type="ECO:0000313" key="12">
    <source>
        <dbReference type="Proteomes" id="UP000008237"/>
    </source>
</evidence>
<dbReference type="InParanoid" id="E2CA06"/>
<dbReference type="STRING" id="610380.E2CA06"/>
<evidence type="ECO:0000256" key="6">
    <source>
        <dbReference type="ARBA" id="ARBA00023163"/>
    </source>
</evidence>
<dbReference type="OrthoDB" id="46583at2759"/>
<evidence type="ECO:0000256" key="1">
    <source>
        <dbReference type="ARBA" id="ARBA00004123"/>
    </source>
</evidence>
<dbReference type="InterPro" id="IPR022042">
    <property type="entry name" value="snRNA-activating_su3"/>
</dbReference>
<keyword evidence="4" id="KW-0805">Transcription regulation</keyword>
<sequence length="253" mass="29623">IKPGSDFLVYVQVYEPFNSSIQRSGKYFKPNFPTLRMKYVISILGCQYLTELREKITCVSDMSIATEISENPDEQIENLAKNVYKSGFFFIENTFYNDMRDANNVNYSDVILKWANTRDKIGPFKTARMENVRIDSLCARFGFPWVYMHQGSCEHLIVLSDARLVTENDDLSTSVYPKIEKIKPIPGKNCLMCGLLNVRWILTEHNRIPHDTSYFCENCFRSYNYINNIKVGNFKAYRYPCIPELMRENKRNK</sequence>
<evidence type="ECO:0000256" key="5">
    <source>
        <dbReference type="ARBA" id="ARBA00023125"/>
    </source>
</evidence>
<comment type="subunit">
    <text evidence="9">Part of the SNAPc complex composed of 5 subunits: SNAPC1, SNAPC2, SNAPC3, SNAPC4 and SNAPC5. SNAPC3 interacts with SNAPC1.</text>
</comment>